<evidence type="ECO:0008006" key="3">
    <source>
        <dbReference type="Google" id="ProtNLM"/>
    </source>
</evidence>
<sequence length="403" mass="40268">MAVTGWFAELICDVEPATITITGSTPNVVSTTDVHIFPEPAMLTVIGERPGVNGPPVSPLAAQLTITGGTPSLRETIAPAGAGVTVTGSTPEIVQTANHLLQPTAGTVTVTGGTPTIITGKILQPTGATATVTGGTPRIIQTIAPTAGAVTITGGRPLINVTYPPPTAQLTITGGRPLIHTTVVPTAATITVTGGTPIVTNNTLISFVSANSSTTGSVTIPTHSIGDLIVLCAFDSQNTAPIKPSAGGTVPNWNYIDNTNTSAGQGALTTAWFIATATNTTSGTWTWAEQMIAAVVTGPVGTTPIGGHAAVGGAGANVTAPAVTMTHTDGSSILMHFHSTAFINGGGWSSAPAGYTHRVVAGPASSRSLLLNTKDTTTSDGAVTQPDGSSGWAFAAATVEVIN</sequence>
<evidence type="ECO:0000313" key="2">
    <source>
        <dbReference type="Proteomes" id="UP000179441"/>
    </source>
</evidence>
<organism evidence="1 2">
    <name type="scientific">Mycobacteroides chelonae</name>
    <name type="common">Mycobacterium chelonae</name>
    <dbReference type="NCBI Taxonomy" id="1774"/>
    <lineage>
        <taxon>Bacteria</taxon>
        <taxon>Bacillati</taxon>
        <taxon>Actinomycetota</taxon>
        <taxon>Actinomycetes</taxon>
        <taxon>Mycobacteriales</taxon>
        <taxon>Mycobacteriaceae</taxon>
        <taxon>Mycobacteroides</taxon>
    </lineage>
</organism>
<evidence type="ECO:0000313" key="1">
    <source>
        <dbReference type="EMBL" id="OHU77668.1"/>
    </source>
</evidence>
<name>A0A1S1M4A6_MYCCH</name>
<keyword evidence="2" id="KW-1185">Reference proteome</keyword>
<accession>A0A1S1M4A6</accession>
<dbReference type="Proteomes" id="UP000179441">
    <property type="component" value="Unassembled WGS sequence"/>
</dbReference>
<gene>
    <name evidence="1" type="ORF">BKG84_03895</name>
</gene>
<proteinExistence type="predicted"/>
<protein>
    <recommendedName>
        <fullName evidence="3">Bacteriophage protein</fullName>
    </recommendedName>
</protein>
<comment type="caution">
    <text evidence="1">The sequence shown here is derived from an EMBL/GenBank/DDBJ whole genome shotgun (WGS) entry which is preliminary data.</text>
</comment>
<reference evidence="1 2" key="1">
    <citation type="submission" date="2016-10" db="EMBL/GenBank/DDBJ databases">
        <title>Evaluation of Human, Veterinary and Environmental Mycobacterium chelonae Isolates by Core Genome Phylogenomic Analysis, Targeted Gene Comparison, and Anti-microbial Susceptibility Patterns: A Tale of Mistaken Identities.</title>
        <authorList>
            <person name="Fogelson S.B."/>
            <person name="Camus A.C."/>
            <person name="Lorenz W."/>
            <person name="Vasireddy R."/>
            <person name="Vasireddy S."/>
            <person name="Smith T."/>
            <person name="Brown-Elliott B.A."/>
            <person name="Wallace R.J.Jr."/>
            <person name="Hasan N.A."/>
            <person name="Reischl U."/>
            <person name="Sanchez S."/>
        </authorList>
    </citation>
    <scope>NUCLEOTIDE SEQUENCE [LARGE SCALE GENOMIC DNA]</scope>
    <source>
        <strain evidence="1 2">15518</strain>
    </source>
</reference>
<dbReference type="EMBL" id="MLIS01000001">
    <property type="protein sequence ID" value="OHU77668.1"/>
    <property type="molecule type" value="Genomic_DNA"/>
</dbReference>
<dbReference type="AlphaFoldDB" id="A0A1S1M4A6"/>
<dbReference type="RefSeq" id="WP_070949959.1">
    <property type="nucleotide sequence ID" value="NZ_CP050145.1"/>
</dbReference>